<dbReference type="Pfam" id="PF12833">
    <property type="entry name" value="HTH_18"/>
    <property type="match status" value="1"/>
</dbReference>
<evidence type="ECO:0000256" key="2">
    <source>
        <dbReference type="ARBA" id="ARBA00023125"/>
    </source>
</evidence>
<comment type="caution">
    <text evidence="5">The sequence shown here is derived from an EMBL/GenBank/DDBJ whole genome shotgun (WGS) entry which is preliminary data.</text>
</comment>
<keyword evidence="2" id="KW-0238">DNA-binding</keyword>
<evidence type="ECO:0000313" key="5">
    <source>
        <dbReference type="EMBL" id="MCZ4553278.1"/>
    </source>
</evidence>
<reference evidence="5" key="1">
    <citation type="submission" date="2022-12" db="EMBL/GenBank/DDBJ databases">
        <authorList>
            <person name="Krivoruchko A.V."/>
            <person name="Elkin A."/>
        </authorList>
    </citation>
    <scope>NUCLEOTIDE SEQUENCE</scope>
    <source>
        <strain evidence="5">IEGM 1388</strain>
    </source>
</reference>
<dbReference type="InterPro" id="IPR050204">
    <property type="entry name" value="AraC_XylS_family_regulators"/>
</dbReference>
<gene>
    <name evidence="5" type="ORF">O4213_25060</name>
</gene>
<name>A0ABT4N1X7_GORRU</name>
<dbReference type="InterPro" id="IPR009057">
    <property type="entry name" value="Homeodomain-like_sf"/>
</dbReference>
<evidence type="ECO:0000256" key="3">
    <source>
        <dbReference type="ARBA" id="ARBA00023163"/>
    </source>
</evidence>
<evidence type="ECO:0000256" key="1">
    <source>
        <dbReference type="ARBA" id="ARBA00023015"/>
    </source>
</evidence>
<dbReference type="PROSITE" id="PS01124">
    <property type="entry name" value="HTH_ARAC_FAMILY_2"/>
    <property type="match status" value="1"/>
</dbReference>
<dbReference type="EMBL" id="JAPWIE010000008">
    <property type="protein sequence ID" value="MCZ4553278.1"/>
    <property type="molecule type" value="Genomic_DNA"/>
</dbReference>
<proteinExistence type="predicted"/>
<dbReference type="PROSITE" id="PS00041">
    <property type="entry name" value="HTH_ARAC_FAMILY_1"/>
    <property type="match status" value="1"/>
</dbReference>
<accession>A0ABT4N1X7</accession>
<dbReference type="Gene3D" id="1.10.10.60">
    <property type="entry name" value="Homeodomain-like"/>
    <property type="match status" value="2"/>
</dbReference>
<dbReference type="InterPro" id="IPR032783">
    <property type="entry name" value="AraC_lig"/>
</dbReference>
<dbReference type="InterPro" id="IPR018060">
    <property type="entry name" value="HTH_AraC"/>
</dbReference>
<organism evidence="5 6">
    <name type="scientific">Gordonia rubripertincta</name>
    <name type="common">Rhodococcus corallinus</name>
    <dbReference type="NCBI Taxonomy" id="36822"/>
    <lineage>
        <taxon>Bacteria</taxon>
        <taxon>Bacillati</taxon>
        <taxon>Actinomycetota</taxon>
        <taxon>Actinomycetes</taxon>
        <taxon>Mycobacteriales</taxon>
        <taxon>Gordoniaceae</taxon>
        <taxon>Gordonia</taxon>
    </lineage>
</organism>
<dbReference type="SUPFAM" id="SSF46689">
    <property type="entry name" value="Homeodomain-like"/>
    <property type="match status" value="2"/>
</dbReference>
<sequence length="308" mass="33198">MDVLGSLLNGPRAKDAFLLRLVMTSPWSLRIEDEAPLTIVVTVSGTNTIRFDDGEQVIVRPGDVAIVRGPEPYALGDECAPTAIIDRNQHCTSLDGVDLVEELSLGVRSWGNSTDGESVSLVGTYGVAGEVSARLLAALPRLITLPNNNNPLISLLSAEIDRDTPGQEVMLDRLLDLVLIDTLRNWFSRPDSAGPKWIAAESDPVVGHALSLIHHNPGHSWTVAELAAECAVSRAALARRFTDLVGEPPMAYLTHWRLSMAADLLATGDVTLETVARQVGYSSAFALSAAFKRVRGVSPRDYRRSQAG</sequence>
<keyword evidence="1" id="KW-0805">Transcription regulation</keyword>
<dbReference type="PANTHER" id="PTHR46796">
    <property type="entry name" value="HTH-TYPE TRANSCRIPTIONAL ACTIVATOR RHAS-RELATED"/>
    <property type="match status" value="1"/>
</dbReference>
<keyword evidence="3" id="KW-0804">Transcription</keyword>
<dbReference type="Proteomes" id="UP001067235">
    <property type="component" value="Unassembled WGS sequence"/>
</dbReference>
<evidence type="ECO:0000313" key="6">
    <source>
        <dbReference type="Proteomes" id="UP001067235"/>
    </source>
</evidence>
<dbReference type="InterPro" id="IPR018062">
    <property type="entry name" value="HTH_AraC-typ_CS"/>
</dbReference>
<dbReference type="SMART" id="SM00342">
    <property type="entry name" value="HTH_ARAC"/>
    <property type="match status" value="1"/>
</dbReference>
<keyword evidence="6" id="KW-1185">Reference proteome</keyword>
<feature type="domain" description="HTH araC/xylS-type" evidence="4">
    <location>
        <begin position="207"/>
        <end position="305"/>
    </location>
</feature>
<evidence type="ECO:0000259" key="4">
    <source>
        <dbReference type="PROSITE" id="PS01124"/>
    </source>
</evidence>
<dbReference type="RefSeq" id="WP_301573934.1">
    <property type="nucleotide sequence ID" value="NZ_JAPWIE010000008.1"/>
</dbReference>
<dbReference type="Pfam" id="PF12852">
    <property type="entry name" value="Cupin_6"/>
    <property type="match status" value="1"/>
</dbReference>
<dbReference type="PANTHER" id="PTHR46796:SF13">
    <property type="entry name" value="HTH-TYPE TRANSCRIPTIONAL ACTIVATOR RHAS"/>
    <property type="match status" value="1"/>
</dbReference>
<protein>
    <submittedName>
        <fullName evidence="5">AraC family transcriptional regulator</fullName>
    </submittedName>
</protein>